<dbReference type="EMBL" id="QXTE01000010">
    <property type="protein sequence ID" value="TFK14434.1"/>
    <property type="molecule type" value="Genomic_DNA"/>
</dbReference>
<dbReference type="AlphaFoldDB" id="A0A4D9FA94"/>
<feature type="region of interest" description="Disordered" evidence="1">
    <location>
        <begin position="1"/>
        <end position="40"/>
    </location>
</feature>
<gene>
    <name evidence="2" type="ORF">DR999_PMT02047</name>
</gene>
<accession>A0A4D9FA94</accession>
<evidence type="ECO:0000313" key="2">
    <source>
        <dbReference type="EMBL" id="TFK14434.1"/>
    </source>
</evidence>
<proteinExistence type="predicted"/>
<organism evidence="2 3">
    <name type="scientific">Platysternon megacephalum</name>
    <name type="common">big-headed turtle</name>
    <dbReference type="NCBI Taxonomy" id="55544"/>
    <lineage>
        <taxon>Eukaryota</taxon>
        <taxon>Metazoa</taxon>
        <taxon>Chordata</taxon>
        <taxon>Craniata</taxon>
        <taxon>Vertebrata</taxon>
        <taxon>Euteleostomi</taxon>
        <taxon>Archelosauria</taxon>
        <taxon>Testudinata</taxon>
        <taxon>Testudines</taxon>
        <taxon>Cryptodira</taxon>
        <taxon>Durocryptodira</taxon>
        <taxon>Testudinoidea</taxon>
        <taxon>Platysternidae</taxon>
        <taxon>Platysternon</taxon>
    </lineage>
</organism>
<name>A0A4D9FA94_9SAUR</name>
<evidence type="ECO:0000256" key="1">
    <source>
        <dbReference type="SAM" id="MobiDB-lite"/>
    </source>
</evidence>
<dbReference type="Proteomes" id="UP000297703">
    <property type="component" value="Unassembled WGS sequence"/>
</dbReference>
<comment type="caution">
    <text evidence="2">The sequence shown here is derived from an EMBL/GenBank/DDBJ whole genome shotgun (WGS) entry which is preliminary data.</text>
</comment>
<reference evidence="2 3" key="1">
    <citation type="submission" date="2019-04" db="EMBL/GenBank/DDBJ databases">
        <title>Draft genome of the big-headed turtle Platysternon megacephalum.</title>
        <authorList>
            <person name="Gong S."/>
        </authorList>
    </citation>
    <scope>NUCLEOTIDE SEQUENCE [LARGE SCALE GENOMIC DNA]</scope>
    <source>
        <strain evidence="2">DO16091913</strain>
        <tissue evidence="2">Muscle</tissue>
    </source>
</reference>
<protein>
    <submittedName>
        <fullName evidence="2">Uncharacterized protein</fullName>
    </submittedName>
</protein>
<sequence>MATTSCNRPTPPHFSSGRGTWGGLPGLSPSPRDTGAEGPGSLPAWWLPRLLLGSGWDVITPEIEGGASSSDSPVPPSYSVRLPGQYQISPEEGVTGQRRGELRRQRPPIAPGLFMTASRVEIVQGLKQSNASPPLSPTNGIAQCSHSTSGREEREGQLFNESAAEVWWAELVGRIDGWGGLWGGLMGAVL</sequence>
<reference evidence="2 3" key="2">
    <citation type="submission" date="2019-04" db="EMBL/GenBank/DDBJ databases">
        <title>The genome sequence of big-headed turtle.</title>
        <authorList>
            <person name="Gong S."/>
        </authorList>
    </citation>
    <scope>NUCLEOTIDE SEQUENCE [LARGE SCALE GENOMIC DNA]</scope>
    <source>
        <strain evidence="2">DO16091913</strain>
        <tissue evidence="2">Muscle</tissue>
    </source>
</reference>
<feature type="compositionally biased region" description="Low complexity" evidence="1">
    <location>
        <begin position="68"/>
        <end position="80"/>
    </location>
</feature>
<keyword evidence="3" id="KW-1185">Reference proteome</keyword>
<feature type="region of interest" description="Disordered" evidence="1">
    <location>
        <begin position="62"/>
        <end position="106"/>
    </location>
</feature>
<evidence type="ECO:0000313" key="3">
    <source>
        <dbReference type="Proteomes" id="UP000297703"/>
    </source>
</evidence>